<keyword evidence="2" id="KW-1185">Reference proteome</keyword>
<accession>F0R7N7</accession>
<sequence>MVLWDVVSHFLMIPYTDQIFQVRNGAVRTMSIPEHQDTDKDYGKGSDRMCIMQALATSAVFFI</sequence>
<dbReference type="KEGG" id="bsa:Bacsa_0342"/>
<dbReference type="HOGENOM" id="CLU_2876548_0_0_10"/>
<dbReference type="Proteomes" id="UP000007486">
    <property type="component" value="Chromosome"/>
</dbReference>
<proteinExistence type="predicted"/>
<organism evidence="1 2">
    <name type="scientific">Phocaeicola salanitronis (strain DSM 18170 / JCM 13657 / CCUG 60908 / BL78)</name>
    <name type="common">Bacteroides salanitronis</name>
    <dbReference type="NCBI Taxonomy" id="667015"/>
    <lineage>
        <taxon>Bacteria</taxon>
        <taxon>Pseudomonadati</taxon>
        <taxon>Bacteroidota</taxon>
        <taxon>Bacteroidia</taxon>
        <taxon>Bacteroidales</taxon>
        <taxon>Bacteroidaceae</taxon>
        <taxon>Phocaeicola</taxon>
    </lineage>
</organism>
<evidence type="ECO:0000313" key="1">
    <source>
        <dbReference type="EMBL" id="ADY34944.1"/>
    </source>
</evidence>
<dbReference type="EMBL" id="CP002530">
    <property type="protein sequence ID" value="ADY34944.1"/>
    <property type="molecule type" value="Genomic_DNA"/>
</dbReference>
<reference evidence="1 2" key="1">
    <citation type="journal article" date="2011" name="Stand. Genomic Sci.">
        <title>Complete genome sequence of Bacteroides salanitronis type strain (BL78).</title>
        <authorList>
            <person name="Gronow S."/>
            <person name="Held B."/>
            <person name="Lucas S."/>
            <person name="Lapidus A."/>
            <person name="Del Rio T.G."/>
            <person name="Nolan M."/>
            <person name="Tice H."/>
            <person name="Deshpande S."/>
            <person name="Cheng J.F."/>
            <person name="Pitluck S."/>
            <person name="Liolios K."/>
            <person name="Pagani I."/>
            <person name="Ivanova N."/>
            <person name="Mavromatis K."/>
            <person name="Pati A."/>
            <person name="Tapia R."/>
            <person name="Han C."/>
            <person name="Goodwin L."/>
            <person name="Chen A."/>
            <person name="Palaniappan K."/>
            <person name="Land M."/>
            <person name="Hauser L."/>
            <person name="Chang Y.J."/>
            <person name="Jeffries C.D."/>
            <person name="Brambilla E.M."/>
            <person name="Rohde M."/>
            <person name="Goker M."/>
            <person name="Detter J.C."/>
            <person name="Woyke T."/>
            <person name="Bristow J."/>
            <person name="Markowitz V."/>
            <person name="Hugenholtz P."/>
            <person name="Kyrpides N.C."/>
            <person name="Klenk H.P."/>
            <person name="Eisen J.A."/>
        </authorList>
    </citation>
    <scope>NUCLEOTIDE SEQUENCE [LARGE SCALE GENOMIC DNA]</scope>
    <source>
        <strain evidence="1 2">DSM 18170</strain>
    </source>
</reference>
<name>F0R7N7_PHOSB</name>
<protein>
    <submittedName>
        <fullName evidence="1">Uncharacterized protein</fullName>
    </submittedName>
</protein>
<evidence type="ECO:0000313" key="2">
    <source>
        <dbReference type="Proteomes" id="UP000007486"/>
    </source>
</evidence>
<gene>
    <name evidence="1" type="ordered locus">Bacsa_0342</name>
</gene>
<dbReference type="AlphaFoldDB" id="F0R7N7"/>